<dbReference type="EMBL" id="BSOY01000162">
    <property type="protein sequence ID" value="GLS02851.1"/>
    <property type="molecule type" value="Genomic_DNA"/>
</dbReference>
<sequence>MMGLDFQTDFHRCLPGGDALPTRNPAMILAREAMAAEQWELLKNYH</sequence>
<keyword evidence="2" id="KW-1185">Reference proteome</keyword>
<name>A0ABQ6BNJ5_9CAUL</name>
<protein>
    <submittedName>
        <fullName evidence="1">Uncharacterized protein</fullName>
    </submittedName>
</protein>
<gene>
    <name evidence="1" type="ORF">GCM10007859_28960</name>
</gene>
<evidence type="ECO:0000313" key="2">
    <source>
        <dbReference type="Proteomes" id="UP001156921"/>
    </source>
</evidence>
<evidence type="ECO:0000313" key="1">
    <source>
        <dbReference type="EMBL" id="GLS02851.1"/>
    </source>
</evidence>
<dbReference type="Proteomes" id="UP001156921">
    <property type="component" value="Unassembled WGS sequence"/>
</dbReference>
<reference evidence="2" key="1">
    <citation type="journal article" date="2019" name="Int. J. Syst. Evol. Microbiol.">
        <title>The Global Catalogue of Microorganisms (GCM) 10K type strain sequencing project: providing services to taxonomists for standard genome sequencing and annotation.</title>
        <authorList>
            <consortium name="The Broad Institute Genomics Platform"/>
            <consortium name="The Broad Institute Genome Sequencing Center for Infectious Disease"/>
            <person name="Wu L."/>
            <person name="Ma J."/>
        </authorList>
    </citation>
    <scope>NUCLEOTIDE SEQUENCE [LARGE SCALE GENOMIC DNA]</scope>
    <source>
        <strain evidence="2">NBRC 110107</strain>
    </source>
</reference>
<proteinExistence type="predicted"/>
<comment type="caution">
    <text evidence="1">The sequence shown here is derived from an EMBL/GenBank/DDBJ whole genome shotgun (WGS) entry which is preliminary data.</text>
</comment>
<organism evidence="1 2">
    <name type="scientific">Brevundimonas denitrificans</name>
    <dbReference type="NCBI Taxonomy" id="1443434"/>
    <lineage>
        <taxon>Bacteria</taxon>
        <taxon>Pseudomonadati</taxon>
        <taxon>Pseudomonadota</taxon>
        <taxon>Alphaproteobacteria</taxon>
        <taxon>Caulobacterales</taxon>
        <taxon>Caulobacteraceae</taxon>
        <taxon>Brevundimonas</taxon>
    </lineage>
</organism>
<accession>A0ABQ6BNJ5</accession>